<keyword evidence="8" id="KW-1185">Reference proteome</keyword>
<keyword evidence="3 5" id="KW-1133">Transmembrane helix</keyword>
<feature type="transmembrane region" description="Helical" evidence="5">
    <location>
        <begin position="255"/>
        <end position="273"/>
    </location>
</feature>
<feature type="transmembrane region" description="Helical" evidence="5">
    <location>
        <begin position="190"/>
        <end position="209"/>
    </location>
</feature>
<dbReference type="Proteomes" id="UP000250462">
    <property type="component" value="Unassembled WGS sequence"/>
</dbReference>
<dbReference type="EMBL" id="QMIG01000016">
    <property type="protein sequence ID" value="RAW12382.1"/>
    <property type="molecule type" value="Genomic_DNA"/>
</dbReference>
<feature type="domain" description="ABC-2 type transporter transmembrane" evidence="6">
    <location>
        <begin position="30"/>
        <end position="234"/>
    </location>
</feature>
<organism evidence="7 8">
    <name type="scientific">Phytoactinopolyspora halophila</name>
    <dbReference type="NCBI Taxonomy" id="1981511"/>
    <lineage>
        <taxon>Bacteria</taxon>
        <taxon>Bacillati</taxon>
        <taxon>Actinomycetota</taxon>
        <taxon>Actinomycetes</taxon>
        <taxon>Jiangellales</taxon>
        <taxon>Jiangellaceae</taxon>
        <taxon>Phytoactinopolyspora</taxon>
    </lineage>
</organism>
<dbReference type="InterPro" id="IPR013525">
    <property type="entry name" value="ABC2_TM"/>
</dbReference>
<keyword evidence="4 5" id="KW-0472">Membrane</keyword>
<evidence type="ECO:0000256" key="1">
    <source>
        <dbReference type="ARBA" id="ARBA00004141"/>
    </source>
</evidence>
<keyword evidence="2 5" id="KW-0812">Transmembrane</keyword>
<reference evidence="7 8" key="1">
    <citation type="submission" date="2018-06" db="EMBL/GenBank/DDBJ databases">
        <title>Phytoactinopolyspora halophila sp. nov., a novel halophilic actinomycete isolated from a saline soil in China.</title>
        <authorList>
            <person name="Tang S.-K."/>
        </authorList>
    </citation>
    <scope>NUCLEOTIDE SEQUENCE [LARGE SCALE GENOMIC DNA]</scope>
    <source>
        <strain evidence="7 8">YIM 96934</strain>
    </source>
</reference>
<protein>
    <submittedName>
        <fullName evidence="7">ABC transporter permease</fullName>
    </submittedName>
</protein>
<evidence type="ECO:0000259" key="6">
    <source>
        <dbReference type="Pfam" id="PF01061"/>
    </source>
</evidence>
<feature type="transmembrane region" description="Helical" evidence="5">
    <location>
        <begin position="155"/>
        <end position="178"/>
    </location>
</feature>
<dbReference type="GO" id="GO:0016020">
    <property type="term" value="C:membrane"/>
    <property type="evidence" value="ECO:0007669"/>
    <property type="project" value="UniProtKB-SubCell"/>
</dbReference>
<dbReference type="OrthoDB" id="3214063at2"/>
<evidence type="ECO:0000256" key="4">
    <source>
        <dbReference type="ARBA" id="ARBA00023136"/>
    </source>
</evidence>
<feature type="transmembrane region" description="Helical" evidence="5">
    <location>
        <begin position="77"/>
        <end position="101"/>
    </location>
</feature>
<evidence type="ECO:0000256" key="2">
    <source>
        <dbReference type="ARBA" id="ARBA00022692"/>
    </source>
</evidence>
<dbReference type="PANTHER" id="PTHR43027:SF2">
    <property type="entry name" value="TRANSPORT PERMEASE PROTEIN"/>
    <property type="match status" value="1"/>
</dbReference>
<evidence type="ECO:0000313" key="8">
    <source>
        <dbReference type="Proteomes" id="UP000250462"/>
    </source>
</evidence>
<comment type="subcellular location">
    <subcellularLocation>
        <location evidence="1">Membrane</location>
        <topology evidence="1">Multi-pass membrane protein</topology>
    </subcellularLocation>
</comment>
<evidence type="ECO:0000256" key="5">
    <source>
        <dbReference type="SAM" id="Phobius"/>
    </source>
</evidence>
<feature type="transmembrane region" description="Helical" evidence="5">
    <location>
        <begin position="47"/>
        <end position="65"/>
    </location>
</feature>
<evidence type="ECO:0000313" key="7">
    <source>
        <dbReference type="EMBL" id="RAW12382.1"/>
    </source>
</evidence>
<feature type="transmembrane region" description="Helical" evidence="5">
    <location>
        <begin position="122"/>
        <end position="149"/>
    </location>
</feature>
<evidence type="ECO:0000256" key="3">
    <source>
        <dbReference type="ARBA" id="ARBA00022989"/>
    </source>
</evidence>
<dbReference type="PANTHER" id="PTHR43027">
    <property type="entry name" value="DOXORUBICIN RESISTANCE ABC TRANSPORTER PERMEASE PROTEIN DRRC-RELATED"/>
    <property type="match status" value="1"/>
</dbReference>
<accession>A0A329QLS6</accession>
<proteinExistence type="predicted"/>
<gene>
    <name evidence="7" type="ORF">DPM12_14525</name>
</gene>
<comment type="caution">
    <text evidence="7">The sequence shown here is derived from an EMBL/GenBank/DDBJ whole genome shotgun (WGS) entry which is preliminary data.</text>
</comment>
<name>A0A329QLS6_9ACTN</name>
<dbReference type="InterPro" id="IPR052902">
    <property type="entry name" value="ABC-2_transporter"/>
</dbReference>
<dbReference type="Pfam" id="PF01061">
    <property type="entry name" value="ABC2_membrane"/>
    <property type="match status" value="1"/>
</dbReference>
<dbReference type="RefSeq" id="WP_112259064.1">
    <property type="nucleotide sequence ID" value="NZ_QMIG01000016.1"/>
</dbReference>
<sequence length="283" mass="30121">MSTQAFHGTDGAPRDVDGRAGRLRGTFRRVWSLTRAEVTLLSRNRTALLVALVFPVLSVLALLTFDLEEGDAAGTGALTVIMFVGVALLYIVYYNLVSTYVARREDLVLKRLRTGELSDPEILAGAAMPAVLLAAGQIAVAVGAALTFLDLEAPVNVVLVAGAVVGGVVLFALLAAATTKITRNAEMAQMSTMPVFIVCLIFSGMVAPLDAFSDRVADIAQFVPLTPVIDLTRLGLLGTTGTEPAVGFTESFAEAVTPAAILALWIAIGYAATRRWFRWEPRR</sequence>
<dbReference type="AlphaFoldDB" id="A0A329QLS6"/>
<dbReference type="GO" id="GO:0140359">
    <property type="term" value="F:ABC-type transporter activity"/>
    <property type="evidence" value="ECO:0007669"/>
    <property type="project" value="InterPro"/>
</dbReference>